<evidence type="ECO:0000313" key="1">
    <source>
        <dbReference type="EMBL" id="MDX7921659.1"/>
    </source>
</evidence>
<proteinExistence type="predicted"/>
<dbReference type="EMBL" id="JAWZXF010000006">
    <property type="protein sequence ID" value="MDX7921659.1"/>
    <property type="molecule type" value="Genomic_DNA"/>
</dbReference>
<evidence type="ECO:0000313" key="2">
    <source>
        <dbReference type="Proteomes" id="UP001285835"/>
    </source>
</evidence>
<organism evidence="1 2">
    <name type="scientific">Aeromonas media</name>
    <dbReference type="NCBI Taxonomy" id="651"/>
    <lineage>
        <taxon>Bacteria</taxon>
        <taxon>Pseudomonadati</taxon>
        <taxon>Pseudomonadota</taxon>
        <taxon>Gammaproteobacteria</taxon>
        <taxon>Aeromonadales</taxon>
        <taxon>Aeromonadaceae</taxon>
        <taxon>Aeromonas</taxon>
    </lineage>
</organism>
<dbReference type="AlphaFoldDB" id="A0AAP6GAK7"/>
<dbReference type="Proteomes" id="UP001285835">
    <property type="component" value="Unassembled WGS sequence"/>
</dbReference>
<reference evidence="1" key="1">
    <citation type="submission" date="2023-11" db="EMBL/GenBank/DDBJ databases">
        <title>WGS of Aeromonas in Northern Israel.</title>
        <authorList>
            <person name="Hershko Y."/>
        </authorList>
    </citation>
    <scope>NUCLEOTIDE SEQUENCE</scope>
    <source>
        <strain evidence="1">02297</strain>
    </source>
</reference>
<accession>A0AAP6GAK7</accession>
<comment type="caution">
    <text evidence="1">The sequence shown here is derived from an EMBL/GenBank/DDBJ whole genome shotgun (WGS) entry which is preliminary data.</text>
</comment>
<protein>
    <submittedName>
        <fullName evidence="1">Uncharacterized protein</fullName>
    </submittedName>
</protein>
<dbReference type="RefSeq" id="WP_319916704.1">
    <property type="nucleotide sequence ID" value="NZ_JAWZXF010000006.1"/>
</dbReference>
<sequence>MKWQTLYMSQDQMKVYFSDLGVIGAERLGVEGLDKDDIHDMANNLRQRSGMETVDYPWQGPISFTYITYIRPVILCALDTNAIQYEFGKEVIKEQLGL</sequence>
<gene>
    <name evidence="1" type="ORF">SJS82_06910</name>
</gene>
<name>A0AAP6GAK7_AERME</name>